<name>A0AAN7BIQ7_9PEZI</name>
<evidence type="ECO:0000256" key="2">
    <source>
        <dbReference type="SAM" id="MobiDB-lite"/>
    </source>
</evidence>
<feature type="domain" description="C3H1-type" evidence="3">
    <location>
        <begin position="377"/>
        <end position="407"/>
    </location>
</feature>
<proteinExistence type="predicted"/>
<feature type="compositionally biased region" description="Low complexity" evidence="2">
    <location>
        <begin position="184"/>
        <end position="216"/>
    </location>
</feature>
<gene>
    <name evidence="4" type="ORF">QBC38DRAFT_27404</name>
</gene>
<keyword evidence="1" id="KW-0479">Metal-binding</keyword>
<reference evidence="4" key="2">
    <citation type="submission" date="2023-05" db="EMBL/GenBank/DDBJ databases">
        <authorList>
            <consortium name="Lawrence Berkeley National Laboratory"/>
            <person name="Steindorff A."/>
            <person name="Hensen N."/>
            <person name="Bonometti L."/>
            <person name="Westerberg I."/>
            <person name="Brannstrom I.O."/>
            <person name="Guillou S."/>
            <person name="Cros-Aarteil S."/>
            <person name="Calhoun S."/>
            <person name="Haridas S."/>
            <person name="Kuo A."/>
            <person name="Mondo S."/>
            <person name="Pangilinan J."/>
            <person name="Riley R."/>
            <person name="Labutti K."/>
            <person name="Andreopoulos B."/>
            <person name="Lipzen A."/>
            <person name="Chen C."/>
            <person name="Yanf M."/>
            <person name="Daum C."/>
            <person name="Ng V."/>
            <person name="Clum A."/>
            <person name="Ohm R."/>
            <person name="Martin F."/>
            <person name="Silar P."/>
            <person name="Natvig D."/>
            <person name="Lalanne C."/>
            <person name="Gautier V."/>
            <person name="Ament-Velasquez S.L."/>
            <person name="Kruys A."/>
            <person name="Hutchinson M.I."/>
            <person name="Powell A.J."/>
            <person name="Barry K."/>
            <person name="Miller A.N."/>
            <person name="Grigoriev I.V."/>
            <person name="Debuchy R."/>
            <person name="Gladieux P."/>
            <person name="Thoren M.H."/>
            <person name="Johannesson H."/>
        </authorList>
    </citation>
    <scope>NUCLEOTIDE SEQUENCE</scope>
    <source>
        <strain evidence="4">CBS 990.96</strain>
    </source>
</reference>
<feature type="zinc finger region" description="C3H1-type" evidence="1">
    <location>
        <begin position="377"/>
        <end position="407"/>
    </location>
</feature>
<evidence type="ECO:0000256" key="1">
    <source>
        <dbReference type="PROSITE-ProRule" id="PRU00723"/>
    </source>
</evidence>
<organism evidence="4 5">
    <name type="scientific">Podospora fimiseda</name>
    <dbReference type="NCBI Taxonomy" id="252190"/>
    <lineage>
        <taxon>Eukaryota</taxon>
        <taxon>Fungi</taxon>
        <taxon>Dikarya</taxon>
        <taxon>Ascomycota</taxon>
        <taxon>Pezizomycotina</taxon>
        <taxon>Sordariomycetes</taxon>
        <taxon>Sordariomycetidae</taxon>
        <taxon>Sordariales</taxon>
        <taxon>Podosporaceae</taxon>
        <taxon>Podospora</taxon>
    </lineage>
</organism>
<dbReference type="Proteomes" id="UP001301958">
    <property type="component" value="Unassembled WGS sequence"/>
</dbReference>
<feature type="region of interest" description="Disordered" evidence="2">
    <location>
        <begin position="176"/>
        <end position="219"/>
    </location>
</feature>
<feature type="region of interest" description="Disordered" evidence="2">
    <location>
        <begin position="133"/>
        <end position="162"/>
    </location>
</feature>
<dbReference type="Gene3D" id="4.10.1000.40">
    <property type="match status" value="1"/>
</dbReference>
<dbReference type="PROSITE" id="PS50103">
    <property type="entry name" value="ZF_C3H1"/>
    <property type="match status" value="1"/>
</dbReference>
<protein>
    <recommendedName>
        <fullName evidence="3">C3H1-type domain-containing protein</fullName>
    </recommendedName>
</protein>
<evidence type="ECO:0000313" key="4">
    <source>
        <dbReference type="EMBL" id="KAK4224051.1"/>
    </source>
</evidence>
<dbReference type="GO" id="GO:0008270">
    <property type="term" value="F:zinc ion binding"/>
    <property type="evidence" value="ECO:0007669"/>
    <property type="project" value="UniProtKB-KW"/>
</dbReference>
<dbReference type="InterPro" id="IPR000571">
    <property type="entry name" value="Znf_CCCH"/>
</dbReference>
<reference evidence="4" key="1">
    <citation type="journal article" date="2023" name="Mol. Phylogenet. Evol.">
        <title>Genome-scale phylogeny and comparative genomics of the fungal order Sordariales.</title>
        <authorList>
            <person name="Hensen N."/>
            <person name="Bonometti L."/>
            <person name="Westerberg I."/>
            <person name="Brannstrom I.O."/>
            <person name="Guillou S."/>
            <person name="Cros-Aarteil S."/>
            <person name="Calhoun S."/>
            <person name="Haridas S."/>
            <person name="Kuo A."/>
            <person name="Mondo S."/>
            <person name="Pangilinan J."/>
            <person name="Riley R."/>
            <person name="LaButti K."/>
            <person name="Andreopoulos B."/>
            <person name="Lipzen A."/>
            <person name="Chen C."/>
            <person name="Yan M."/>
            <person name="Daum C."/>
            <person name="Ng V."/>
            <person name="Clum A."/>
            <person name="Steindorff A."/>
            <person name="Ohm R.A."/>
            <person name="Martin F."/>
            <person name="Silar P."/>
            <person name="Natvig D.O."/>
            <person name="Lalanne C."/>
            <person name="Gautier V."/>
            <person name="Ament-Velasquez S.L."/>
            <person name="Kruys A."/>
            <person name="Hutchinson M.I."/>
            <person name="Powell A.J."/>
            <person name="Barry K."/>
            <person name="Miller A.N."/>
            <person name="Grigoriev I.V."/>
            <person name="Debuchy R."/>
            <person name="Gladieux P."/>
            <person name="Hiltunen Thoren M."/>
            <person name="Johannesson H."/>
        </authorList>
    </citation>
    <scope>NUCLEOTIDE SEQUENCE</scope>
    <source>
        <strain evidence="4">CBS 990.96</strain>
    </source>
</reference>
<keyword evidence="5" id="KW-1185">Reference proteome</keyword>
<keyword evidence="1" id="KW-0863">Zinc-finger</keyword>
<dbReference type="EMBL" id="MU865405">
    <property type="protein sequence ID" value="KAK4224051.1"/>
    <property type="molecule type" value="Genomic_DNA"/>
</dbReference>
<evidence type="ECO:0000259" key="3">
    <source>
        <dbReference type="PROSITE" id="PS50103"/>
    </source>
</evidence>
<keyword evidence="1" id="KW-0862">Zinc</keyword>
<comment type="caution">
    <text evidence="4">The sequence shown here is derived from an EMBL/GenBank/DDBJ whole genome shotgun (WGS) entry which is preliminary data.</text>
</comment>
<dbReference type="AlphaFoldDB" id="A0AAN7BIQ7"/>
<evidence type="ECO:0000313" key="5">
    <source>
        <dbReference type="Proteomes" id="UP001301958"/>
    </source>
</evidence>
<accession>A0AAN7BIQ7</accession>
<feature type="compositionally biased region" description="Pro residues" evidence="2">
    <location>
        <begin position="142"/>
        <end position="152"/>
    </location>
</feature>
<sequence>MANNNDIRYAISLARNVLDVCRDPPTEFSDGAVAVGNVVSVLDDFKRFIASQPESETGTEDFTLSANLAPCLEALQKMQTIRNKYDRRNTMGLADKIRWRSDGDKFAKEVSALHRGTSALRETVDMLQRLAARNAQQKQPAEKPPSAQPSTPPQTNIPQPRTPATRIPIAVTYVSVHNPPATPSTPTTPNRTPNNRTRIPTLSPSQTQTPPNTNSPDRARNQRWQLPICPNGSGCRVPVCFQTHQHPPAKACALKKDCPDTNCTLWHPQARHCEKGPACTTVGCPRAHPWPRGDTVASGDWIIPSPVSPQSRNQYEPGQDWNQGVNPAESVSSVATTNNTPTIITMISELSIEPDNANLQNTPCPRKYACPGGYNGECPLYHPRRQPCARGVLCRKGSRCTFDHSHITQAPAYTELPAQGHKTTL</sequence>